<feature type="domain" description="Guanylate kinase-like" evidence="6">
    <location>
        <begin position="2"/>
        <end position="176"/>
    </location>
</feature>
<accession>A0A498RIZ2</accession>
<evidence type="ECO:0000259" key="6">
    <source>
        <dbReference type="PROSITE" id="PS50052"/>
    </source>
</evidence>
<proteinExistence type="inferred from homology"/>
<comment type="catalytic activity">
    <reaction evidence="5">
        <text>GMP + ATP = GDP + ADP</text>
        <dbReference type="Rhea" id="RHEA:20780"/>
        <dbReference type="ChEBI" id="CHEBI:30616"/>
        <dbReference type="ChEBI" id="CHEBI:58115"/>
        <dbReference type="ChEBI" id="CHEBI:58189"/>
        <dbReference type="ChEBI" id="CHEBI:456216"/>
        <dbReference type="EC" id="2.7.4.8"/>
    </reaction>
</comment>
<evidence type="ECO:0000256" key="5">
    <source>
        <dbReference type="ARBA" id="ARBA00048594"/>
    </source>
</evidence>
<dbReference type="InterPro" id="IPR008144">
    <property type="entry name" value="Guanylate_kin-like_dom"/>
</dbReference>
<dbReference type="RefSeq" id="WP_122629814.1">
    <property type="nucleotide sequence ID" value="NZ_UPPP01000105.1"/>
</dbReference>
<dbReference type="Pfam" id="PF00625">
    <property type="entry name" value="Guanylate_kin"/>
    <property type="match status" value="1"/>
</dbReference>
<dbReference type="GO" id="GO:0004385">
    <property type="term" value="F:GMP kinase activity"/>
    <property type="evidence" value="ECO:0007669"/>
    <property type="project" value="UniProtKB-EC"/>
</dbReference>
<gene>
    <name evidence="7" type="ORF">LUCI_4274</name>
</gene>
<reference evidence="7 8" key="1">
    <citation type="submission" date="2018-06" db="EMBL/GenBank/DDBJ databases">
        <authorList>
            <person name="Strepis N."/>
        </authorList>
    </citation>
    <scope>NUCLEOTIDE SEQUENCE [LARGE SCALE GENOMIC DNA]</scope>
    <source>
        <strain evidence="7">LUCI</strain>
    </source>
</reference>
<evidence type="ECO:0000256" key="1">
    <source>
        <dbReference type="ARBA" id="ARBA00003531"/>
    </source>
</evidence>
<evidence type="ECO:0000256" key="3">
    <source>
        <dbReference type="ARBA" id="ARBA00022679"/>
    </source>
</evidence>
<dbReference type="InterPro" id="IPR027417">
    <property type="entry name" value="P-loop_NTPase"/>
</dbReference>
<dbReference type="PANTHER" id="PTHR23117">
    <property type="entry name" value="GUANYLATE KINASE-RELATED"/>
    <property type="match status" value="1"/>
</dbReference>
<dbReference type="AlphaFoldDB" id="A0A498RIZ2"/>
<keyword evidence="4 7" id="KW-0418">Kinase</keyword>
<name>A0A498RIZ2_9FIRM</name>
<keyword evidence="3" id="KW-0808">Transferase</keyword>
<dbReference type="Proteomes" id="UP000277811">
    <property type="component" value="Unassembled WGS sequence"/>
</dbReference>
<dbReference type="InterPro" id="IPR020590">
    <property type="entry name" value="Guanylate_kinase_CS"/>
</dbReference>
<dbReference type="PROSITE" id="PS00856">
    <property type="entry name" value="GUANYLATE_KINASE_1"/>
    <property type="match status" value="1"/>
</dbReference>
<evidence type="ECO:0000313" key="7">
    <source>
        <dbReference type="EMBL" id="VBB08988.1"/>
    </source>
</evidence>
<comment type="function">
    <text evidence="1">Essential for recycling GMP and indirectly, cGMP.</text>
</comment>
<evidence type="ECO:0000256" key="2">
    <source>
        <dbReference type="ARBA" id="ARBA00005790"/>
    </source>
</evidence>
<dbReference type="SUPFAM" id="SSF52540">
    <property type="entry name" value="P-loop containing nucleoside triphosphate hydrolases"/>
    <property type="match status" value="1"/>
</dbReference>
<dbReference type="EMBL" id="UPPP01000105">
    <property type="protein sequence ID" value="VBB08988.1"/>
    <property type="molecule type" value="Genomic_DNA"/>
</dbReference>
<dbReference type="SMART" id="SM00072">
    <property type="entry name" value="GuKc"/>
    <property type="match status" value="1"/>
</dbReference>
<evidence type="ECO:0000256" key="4">
    <source>
        <dbReference type="ARBA" id="ARBA00022777"/>
    </source>
</evidence>
<sequence>MNKVYAIIGPPASGKTSIVKKLREYGIPVLISHTTRPPKPDEKDGVDYYFVDKQTFEKMNFIEMVNYAEQLYGLTKEEVLKKANIHPVSVVDIDLSGFEKLKKLLGDRLELIYNFVDQDTIINRYLLQGEDYATIKHRIEYAEANGEFNNWEVADYVVKNSGPLIVTVRQILAIMDLVSLKIPE</sequence>
<organism evidence="7 8">
    <name type="scientific">Lucifera butyrica</name>
    <dbReference type="NCBI Taxonomy" id="1351585"/>
    <lineage>
        <taxon>Bacteria</taxon>
        <taxon>Bacillati</taxon>
        <taxon>Bacillota</taxon>
        <taxon>Negativicutes</taxon>
        <taxon>Veillonellales</taxon>
        <taxon>Veillonellaceae</taxon>
        <taxon>Lucifera</taxon>
    </lineage>
</organism>
<dbReference type="GO" id="GO:0005829">
    <property type="term" value="C:cytosol"/>
    <property type="evidence" value="ECO:0007669"/>
    <property type="project" value="TreeGrafter"/>
</dbReference>
<comment type="similarity">
    <text evidence="2">Belongs to the guanylate kinase family.</text>
</comment>
<dbReference type="InterPro" id="IPR008145">
    <property type="entry name" value="GK/Ca_channel_bsu"/>
</dbReference>
<keyword evidence="8" id="KW-1185">Reference proteome</keyword>
<dbReference type="PROSITE" id="PS50052">
    <property type="entry name" value="GUANYLATE_KINASE_2"/>
    <property type="match status" value="1"/>
</dbReference>
<protein>
    <submittedName>
        <fullName evidence="7">Guanylate kinase/l-type calcium channel beta subunit</fullName>
    </submittedName>
</protein>
<dbReference type="Gene3D" id="3.40.50.300">
    <property type="entry name" value="P-loop containing nucleotide triphosphate hydrolases"/>
    <property type="match status" value="1"/>
</dbReference>
<dbReference type="PANTHER" id="PTHR23117:SF13">
    <property type="entry name" value="GUANYLATE KINASE"/>
    <property type="match status" value="1"/>
</dbReference>
<evidence type="ECO:0000313" key="8">
    <source>
        <dbReference type="Proteomes" id="UP000277811"/>
    </source>
</evidence>
<dbReference type="OrthoDB" id="1033810at2"/>